<organism evidence="2 3">
    <name type="scientific">Candidatus Brocadia sapporoensis</name>
    <dbReference type="NCBI Taxonomy" id="392547"/>
    <lineage>
        <taxon>Bacteria</taxon>
        <taxon>Pseudomonadati</taxon>
        <taxon>Planctomycetota</taxon>
        <taxon>Candidatus Brocadiia</taxon>
        <taxon>Candidatus Brocadiales</taxon>
        <taxon>Candidatus Brocadiaceae</taxon>
        <taxon>Candidatus Brocadia</taxon>
    </lineage>
</organism>
<comment type="caution">
    <text evidence="2">The sequence shown here is derived from an EMBL/GenBank/DDBJ whole genome shotgun (WGS) entry which is preliminary data.</text>
</comment>
<protein>
    <recommendedName>
        <fullName evidence="1">DUF58 domain-containing protein</fullName>
    </recommendedName>
</protein>
<dbReference type="Proteomes" id="UP000242219">
    <property type="component" value="Unassembled WGS sequence"/>
</dbReference>
<dbReference type="InterPro" id="IPR002881">
    <property type="entry name" value="DUF58"/>
</dbReference>
<evidence type="ECO:0000259" key="1">
    <source>
        <dbReference type="Pfam" id="PF01882"/>
    </source>
</evidence>
<evidence type="ECO:0000313" key="2">
    <source>
        <dbReference type="EMBL" id="OQD46639.1"/>
    </source>
</evidence>
<dbReference type="SUPFAM" id="SSF53300">
    <property type="entry name" value="vWA-like"/>
    <property type="match status" value="1"/>
</dbReference>
<dbReference type="EMBL" id="MJUW02000026">
    <property type="protein sequence ID" value="OQD46639.1"/>
    <property type="molecule type" value="Genomic_DNA"/>
</dbReference>
<dbReference type="PANTHER" id="PTHR33608">
    <property type="entry name" value="BLL2464 PROTEIN"/>
    <property type="match status" value="1"/>
</dbReference>
<dbReference type="Pfam" id="PF01882">
    <property type="entry name" value="DUF58"/>
    <property type="match status" value="1"/>
</dbReference>
<dbReference type="PANTHER" id="PTHR33608:SF6">
    <property type="entry name" value="BLL2464 PROTEIN"/>
    <property type="match status" value="1"/>
</dbReference>
<reference evidence="2 3" key="1">
    <citation type="journal article" date="2016" name="Genome Announc.">
        <title>Draft Genome Sequence of the Anaerobic Ammonium-Oxidizing Bacterium 'Candidatus Brocadia sp. 40'.</title>
        <authorList>
            <person name="Ali M."/>
            <person name="Haroon M.F."/>
            <person name="Narita Y."/>
            <person name="Zhang L."/>
            <person name="Rangel Shaw D."/>
            <person name="Okabe S."/>
            <person name="Saikaly P.E."/>
        </authorList>
    </citation>
    <scope>NUCLEOTIDE SEQUENCE [LARGE SCALE GENOMIC DNA]</scope>
    <source>
        <strain evidence="2 3">40</strain>
    </source>
</reference>
<keyword evidence="3" id="KW-1185">Reference proteome</keyword>
<name>A0A1V6M2L4_9BACT</name>
<dbReference type="RefSeq" id="WP_070066223.1">
    <property type="nucleotide sequence ID" value="NZ_MJUW02000026.1"/>
</dbReference>
<sequence>MKKRIRLTLQRLIGNLFAGTFSSYMNALHGLEFDGIRQYQAGDDCKAIDWKSTVKTGKLHVRMKFVDKRATIIFVVDKSRSENFGSFILTKEEVQSAILFTLVRAASEAGNEVGFLTFADRVENFIQPKVGEKEALINAKNISQERTSGSCTDLHAAFTFLNEKILHPALVFILSDFLAPYNYEQSLKTLSLLHEVVPVIVSDRMETALPHSNGFFMAQDMETGSTKLLDISTAQAESLPYINLLRKLNIDYISLLTDENEEIWTKKISELFDKRIRRGRRRRR</sequence>
<dbReference type="InterPro" id="IPR036465">
    <property type="entry name" value="vWFA_dom_sf"/>
</dbReference>
<evidence type="ECO:0000313" key="3">
    <source>
        <dbReference type="Proteomes" id="UP000242219"/>
    </source>
</evidence>
<proteinExistence type="predicted"/>
<accession>A0A1V6M2L4</accession>
<dbReference type="AlphaFoldDB" id="A0A1V6M2L4"/>
<gene>
    <name evidence="2" type="ORF">BIY37_02330</name>
</gene>
<feature type="domain" description="DUF58" evidence="1">
    <location>
        <begin position="36"/>
        <end position="234"/>
    </location>
</feature>